<dbReference type="AlphaFoldDB" id="G8BR42"/>
<dbReference type="RefSeq" id="XP_003684652.1">
    <property type="nucleotide sequence ID" value="XM_003684604.1"/>
</dbReference>
<dbReference type="GeneID" id="11533649"/>
<evidence type="ECO:0000313" key="8">
    <source>
        <dbReference type="Proteomes" id="UP000005666"/>
    </source>
</evidence>
<keyword evidence="8" id="KW-1185">Reference proteome</keyword>
<dbReference type="Gene3D" id="2.130.10.10">
    <property type="entry name" value="YVTN repeat-like/Quinoprotein amine dehydrogenase"/>
    <property type="match status" value="1"/>
</dbReference>
<sequence>MSLIHPIQDIVSSEDGSLIFGIIKNEVVVFRVEEGKSQLVGKWVDELDRNEVIREKVEKEQARQIAENITKKRKTNDESAKTIESENKTAKIPTPGLGAPTVYSHLRNVTLSHGEKLLIICADSDKSVIIFDIDNDNKENVLQLKKRQPYPKRPNAIAISDDDKLIVIADKFGDVYTMSVDSDVKKIDGNVEPVLGHVSMLTSIVVVKDSENKKYIITADRDEHIKVTHYPQTYIVKHWLFGHNEFISSLSVPQWNKTNDLLLSAGGDRYLYLWNWGKNELLSKFNYEKLIDKYITDAHLASERFQNEENNLREYCVSKIVSLPSNRLVAFFVEATPLLIILKYSPEDNTLKLFQTMEFAFNIITMNVNNNQLLITLDNHESQNKDFIKILDFNENTDRFSTNESLSNNLDTTIASTLIEDKTSHIGSTGIYPLYTTINLKKHGESYS</sequence>
<comment type="pathway">
    <text evidence="6">tRNA modification; N(7)-methylguanine-tRNA biosynthesis.</text>
</comment>
<evidence type="ECO:0000313" key="7">
    <source>
        <dbReference type="EMBL" id="CCE62218.1"/>
    </source>
</evidence>
<gene>
    <name evidence="7" type="primary">TPHA0C00610</name>
    <name evidence="7" type="ordered locus">TPHA_0C00610</name>
</gene>
<comment type="subcellular location">
    <subcellularLocation>
        <location evidence="1 6">Nucleus</location>
    </subcellularLocation>
</comment>
<dbReference type="Proteomes" id="UP000005666">
    <property type="component" value="Chromosome 3"/>
</dbReference>
<dbReference type="GO" id="GO:0008047">
    <property type="term" value="F:enzyme activator activity"/>
    <property type="evidence" value="ECO:0007669"/>
    <property type="project" value="EnsemblFungi"/>
</dbReference>
<dbReference type="InterPro" id="IPR001680">
    <property type="entry name" value="WD40_rpt"/>
</dbReference>
<dbReference type="InterPro" id="IPR015943">
    <property type="entry name" value="WD40/YVTN_repeat-like_dom_sf"/>
</dbReference>
<accession>G8BR42</accession>
<dbReference type="SUPFAM" id="SSF50978">
    <property type="entry name" value="WD40 repeat-like"/>
    <property type="match status" value="1"/>
</dbReference>
<comment type="function">
    <text evidence="6">Required for the formation of N(7)-methylguanine at position 46 (m7G46) in tRNA. In the complex, it is required to stabilize and induce conformational changes of the catalytic subunit.</text>
</comment>
<dbReference type="GO" id="GO:0106004">
    <property type="term" value="P:tRNA (guanine-N7)-methylation"/>
    <property type="evidence" value="ECO:0007669"/>
    <property type="project" value="UniProtKB-UniRule"/>
</dbReference>
<keyword evidence="4 6" id="KW-0677">Repeat</keyword>
<dbReference type="Pfam" id="PF00400">
    <property type="entry name" value="WD40"/>
    <property type="match status" value="1"/>
</dbReference>
<evidence type="ECO:0000256" key="1">
    <source>
        <dbReference type="ARBA" id="ARBA00004123"/>
    </source>
</evidence>
<evidence type="ECO:0000256" key="2">
    <source>
        <dbReference type="ARBA" id="ARBA00022574"/>
    </source>
</evidence>
<dbReference type="STRING" id="1071381.G8BR42"/>
<comment type="similarity">
    <text evidence="6">Belongs to the WD repeat TRM82 family.</text>
</comment>
<evidence type="ECO:0000256" key="5">
    <source>
        <dbReference type="ARBA" id="ARBA00023242"/>
    </source>
</evidence>
<evidence type="ECO:0000256" key="4">
    <source>
        <dbReference type="ARBA" id="ARBA00022737"/>
    </source>
</evidence>
<keyword evidence="3 6" id="KW-0819">tRNA processing</keyword>
<dbReference type="InterPro" id="IPR028884">
    <property type="entry name" value="Trm82"/>
</dbReference>
<dbReference type="PANTHER" id="PTHR16288:SF0">
    <property type="entry name" value="TRNA (GUANINE-N(7)-)-METHYLTRANSFERASE NON-CATALYTIC SUBUNIT WDR4"/>
    <property type="match status" value="1"/>
</dbReference>
<proteinExistence type="inferred from homology"/>
<dbReference type="UniPathway" id="UPA00989"/>
<evidence type="ECO:0000256" key="3">
    <source>
        <dbReference type="ARBA" id="ARBA00022694"/>
    </source>
</evidence>
<dbReference type="GO" id="GO:0005634">
    <property type="term" value="C:nucleus"/>
    <property type="evidence" value="ECO:0007669"/>
    <property type="project" value="UniProtKB-SubCell"/>
</dbReference>
<name>G8BR42_TETPH</name>
<dbReference type="PANTHER" id="PTHR16288">
    <property type="entry name" value="WD40 REPEAT PROTEIN 4"/>
    <property type="match status" value="1"/>
</dbReference>
<dbReference type="OrthoDB" id="339900at2759"/>
<dbReference type="KEGG" id="tpf:TPHA_0C00610"/>
<dbReference type="HAMAP" id="MF_03056">
    <property type="entry name" value="TRM82"/>
    <property type="match status" value="1"/>
</dbReference>
<dbReference type="HOGENOM" id="CLU_022082_0_0_1"/>
<dbReference type="SMART" id="SM00320">
    <property type="entry name" value="WD40"/>
    <property type="match status" value="3"/>
</dbReference>
<dbReference type="GO" id="GO:0005829">
    <property type="term" value="C:cytosol"/>
    <property type="evidence" value="ECO:0007669"/>
    <property type="project" value="EnsemblFungi"/>
</dbReference>
<dbReference type="EMBL" id="HE612858">
    <property type="protein sequence ID" value="CCE62218.1"/>
    <property type="molecule type" value="Genomic_DNA"/>
</dbReference>
<organism evidence="7 8">
    <name type="scientific">Tetrapisispora phaffii (strain ATCC 24235 / CBS 4417 / NBRC 1672 / NRRL Y-8282 / UCD 70-5)</name>
    <name type="common">Yeast</name>
    <name type="synonym">Fabospora phaffii</name>
    <dbReference type="NCBI Taxonomy" id="1071381"/>
    <lineage>
        <taxon>Eukaryota</taxon>
        <taxon>Fungi</taxon>
        <taxon>Dikarya</taxon>
        <taxon>Ascomycota</taxon>
        <taxon>Saccharomycotina</taxon>
        <taxon>Saccharomycetes</taxon>
        <taxon>Saccharomycetales</taxon>
        <taxon>Saccharomycetaceae</taxon>
        <taxon>Tetrapisispora</taxon>
    </lineage>
</organism>
<dbReference type="eggNOG" id="KOG3914">
    <property type="taxonomic scope" value="Eukaryota"/>
</dbReference>
<reference evidence="7 8" key="1">
    <citation type="journal article" date="2011" name="Proc. Natl. Acad. Sci. U.S.A.">
        <title>Evolutionary erosion of yeast sex chromosomes by mating-type switching accidents.</title>
        <authorList>
            <person name="Gordon J.L."/>
            <person name="Armisen D."/>
            <person name="Proux-Wera E."/>
            <person name="Oheigeartaigh S.S."/>
            <person name="Byrne K.P."/>
            <person name="Wolfe K.H."/>
        </authorList>
    </citation>
    <scope>NUCLEOTIDE SEQUENCE [LARGE SCALE GENOMIC DNA]</scope>
    <source>
        <strain evidence="8">ATCC 24235 / CBS 4417 / NBRC 1672 / NRRL Y-8282 / UCD 70-5</strain>
    </source>
</reference>
<evidence type="ECO:0000256" key="6">
    <source>
        <dbReference type="HAMAP-Rule" id="MF_03056"/>
    </source>
</evidence>
<protein>
    <submittedName>
        <fullName evidence="7">Uncharacterized protein</fullName>
    </submittedName>
</protein>
<dbReference type="OMA" id="VKHWLFG"/>
<keyword evidence="5 6" id="KW-0539">Nucleus</keyword>
<keyword evidence="2 6" id="KW-0853">WD repeat</keyword>
<dbReference type="GO" id="GO:0106143">
    <property type="term" value="C:tRNA (m7G46) methyltransferase complex"/>
    <property type="evidence" value="ECO:0007669"/>
    <property type="project" value="EnsemblFungi"/>
</dbReference>
<dbReference type="InterPro" id="IPR036322">
    <property type="entry name" value="WD40_repeat_dom_sf"/>
</dbReference>